<dbReference type="Proteomes" id="UP000177122">
    <property type="component" value="Unassembled WGS sequence"/>
</dbReference>
<dbReference type="AlphaFoldDB" id="A0A1G2CYI1"/>
<organism evidence="1 2">
    <name type="scientific">Candidatus Lloydbacteria bacterium RIFCSPHIGHO2_01_FULL_49_22</name>
    <dbReference type="NCBI Taxonomy" id="1798658"/>
    <lineage>
        <taxon>Bacteria</taxon>
        <taxon>Candidatus Lloydiibacteriota</taxon>
    </lineage>
</organism>
<dbReference type="EMBL" id="MHLI01000002">
    <property type="protein sequence ID" value="OGZ06449.1"/>
    <property type="molecule type" value="Genomic_DNA"/>
</dbReference>
<protein>
    <submittedName>
        <fullName evidence="1">Uncharacterized protein</fullName>
    </submittedName>
</protein>
<accession>A0A1G2CYI1</accession>
<evidence type="ECO:0000313" key="1">
    <source>
        <dbReference type="EMBL" id="OGZ06449.1"/>
    </source>
</evidence>
<name>A0A1G2CYI1_9BACT</name>
<gene>
    <name evidence="1" type="ORF">A2845_06035</name>
</gene>
<comment type="caution">
    <text evidence="1">The sequence shown here is derived from an EMBL/GenBank/DDBJ whole genome shotgun (WGS) entry which is preliminary data.</text>
</comment>
<proteinExistence type="predicted"/>
<sequence>MTNVVSLDQYRTVKRVCFEVPASERCTARLHGEECPGMCGGTCVSPNLDPKIHNPPLPLFFAEQH</sequence>
<evidence type="ECO:0000313" key="2">
    <source>
        <dbReference type="Proteomes" id="UP000177122"/>
    </source>
</evidence>
<reference evidence="1 2" key="1">
    <citation type="journal article" date="2016" name="Nat. Commun.">
        <title>Thousands of microbial genomes shed light on interconnected biogeochemical processes in an aquifer system.</title>
        <authorList>
            <person name="Anantharaman K."/>
            <person name="Brown C.T."/>
            <person name="Hug L.A."/>
            <person name="Sharon I."/>
            <person name="Castelle C.J."/>
            <person name="Probst A.J."/>
            <person name="Thomas B.C."/>
            <person name="Singh A."/>
            <person name="Wilkins M.J."/>
            <person name="Karaoz U."/>
            <person name="Brodie E.L."/>
            <person name="Williams K.H."/>
            <person name="Hubbard S.S."/>
            <person name="Banfield J.F."/>
        </authorList>
    </citation>
    <scope>NUCLEOTIDE SEQUENCE [LARGE SCALE GENOMIC DNA]</scope>
</reference>